<dbReference type="SUPFAM" id="SSF54593">
    <property type="entry name" value="Glyoxalase/Bleomycin resistance protein/Dihydroxybiphenyl dioxygenase"/>
    <property type="match status" value="1"/>
</dbReference>
<dbReference type="InterPro" id="IPR037523">
    <property type="entry name" value="VOC_core"/>
</dbReference>
<dbReference type="InterPro" id="IPR029068">
    <property type="entry name" value="Glyas_Bleomycin-R_OHBP_Dase"/>
</dbReference>
<dbReference type="Pfam" id="PF00903">
    <property type="entry name" value="Glyoxalase"/>
    <property type="match status" value="1"/>
</dbReference>
<feature type="domain" description="VOC" evidence="1">
    <location>
        <begin position="11"/>
        <end position="126"/>
    </location>
</feature>
<sequence>MNPASGAVALARPRFVIAVPDLARSAAWYRDVLGFEIHDVGDPGWRWFQRDACVILAGACPDAPPPAAIGDHAYFAYIEVDGIDAFHAELVVRGVDILKPLRDEPWGMREFAIRTLDGHRMMFGEEIG</sequence>
<dbReference type="PROSITE" id="PS51819">
    <property type="entry name" value="VOC"/>
    <property type="match status" value="1"/>
</dbReference>
<evidence type="ECO:0000313" key="3">
    <source>
        <dbReference type="Proteomes" id="UP001597110"/>
    </source>
</evidence>
<organism evidence="2 3">
    <name type="scientific">Lysobacter brunescens</name>
    <dbReference type="NCBI Taxonomy" id="262323"/>
    <lineage>
        <taxon>Bacteria</taxon>
        <taxon>Pseudomonadati</taxon>
        <taxon>Pseudomonadota</taxon>
        <taxon>Gammaproteobacteria</taxon>
        <taxon>Lysobacterales</taxon>
        <taxon>Lysobacteraceae</taxon>
        <taxon>Lysobacter</taxon>
    </lineage>
</organism>
<protein>
    <submittedName>
        <fullName evidence="2">VOC family protein</fullName>
    </submittedName>
</protein>
<dbReference type="EMBL" id="JBHTIF010000001">
    <property type="protein sequence ID" value="MFD0724678.1"/>
    <property type="molecule type" value="Genomic_DNA"/>
</dbReference>
<dbReference type="Gene3D" id="3.10.180.10">
    <property type="entry name" value="2,3-Dihydroxybiphenyl 1,2-Dioxygenase, domain 1"/>
    <property type="match status" value="1"/>
</dbReference>
<reference evidence="3" key="1">
    <citation type="journal article" date="2019" name="Int. J. Syst. Evol. Microbiol.">
        <title>The Global Catalogue of Microorganisms (GCM) 10K type strain sequencing project: providing services to taxonomists for standard genome sequencing and annotation.</title>
        <authorList>
            <consortium name="The Broad Institute Genomics Platform"/>
            <consortium name="The Broad Institute Genome Sequencing Center for Infectious Disease"/>
            <person name="Wu L."/>
            <person name="Ma J."/>
        </authorList>
    </citation>
    <scope>NUCLEOTIDE SEQUENCE [LARGE SCALE GENOMIC DNA]</scope>
    <source>
        <strain evidence="3">CCUG 55585</strain>
    </source>
</reference>
<dbReference type="InterPro" id="IPR004360">
    <property type="entry name" value="Glyas_Fos-R_dOase_dom"/>
</dbReference>
<dbReference type="Proteomes" id="UP001597110">
    <property type="component" value="Unassembled WGS sequence"/>
</dbReference>
<evidence type="ECO:0000259" key="1">
    <source>
        <dbReference type="PROSITE" id="PS51819"/>
    </source>
</evidence>
<comment type="caution">
    <text evidence="2">The sequence shown here is derived from an EMBL/GenBank/DDBJ whole genome shotgun (WGS) entry which is preliminary data.</text>
</comment>
<accession>A0ABW2Y9R3</accession>
<proteinExistence type="predicted"/>
<keyword evidence="3" id="KW-1185">Reference proteome</keyword>
<evidence type="ECO:0000313" key="2">
    <source>
        <dbReference type="EMBL" id="MFD0724678.1"/>
    </source>
</evidence>
<gene>
    <name evidence="2" type="ORF">ACFQ0E_03600</name>
</gene>
<name>A0ABW2Y9R3_9GAMM</name>
<dbReference type="RefSeq" id="WP_386822329.1">
    <property type="nucleotide sequence ID" value="NZ_JBHTIF010000001.1"/>
</dbReference>